<evidence type="ECO:0000313" key="4">
    <source>
        <dbReference type="Proteomes" id="UP000267250"/>
    </source>
</evidence>
<dbReference type="Proteomes" id="UP000267250">
    <property type="component" value="Chromosome"/>
</dbReference>
<organism evidence="3 4">
    <name type="scientific">Anoxybacter fermentans</name>
    <dbReference type="NCBI Taxonomy" id="1323375"/>
    <lineage>
        <taxon>Bacteria</taxon>
        <taxon>Bacillati</taxon>
        <taxon>Bacillota</taxon>
        <taxon>Clostridia</taxon>
        <taxon>Halanaerobiales</taxon>
        <taxon>Anoxybacter</taxon>
    </lineage>
</organism>
<dbReference type="EMBL" id="CP016379">
    <property type="protein sequence ID" value="AZR73410.1"/>
    <property type="molecule type" value="Genomic_DNA"/>
</dbReference>
<sequence>MLKKSRLPLLILFLLIAIFKRNLFLILGIMFILAITATIAIWNRFCFSKLKIRRSLTRDHIFLGEESQYVIEVENRKPLPIFWLQVTDHITKGINFRKSEMLSNLIGSQYNIFTDVFSLKWYEKVIRKYPVMPIRRGYFTFGKGQLKTTDLFGMNTMTLEEKGMAHLLVYPRIVPIEKFGLPTVNPFGSKRVNWWIYEDPGNRVGIRPYQRGDRLNQINWKATARHQKLQSYEIKPTMDTRLYIILNAKLFNNHWEGYNLDSFELAVMCAASVADYGLRQNYQVGFLTNGIIYEKALFVKILPGKSSNQRQKILKALAMIEPYHQKEIDQIIYRELPKMGIGTVIVFITVIMNKELLDCIRLLKVRGYFPTVIKIGEMEEELRSKLTGIPIYLVSEERLWNEIKNIQFAGESTG</sequence>
<dbReference type="RefSeq" id="WP_127016748.1">
    <property type="nucleotide sequence ID" value="NZ_CP016379.1"/>
</dbReference>
<evidence type="ECO:0000256" key="1">
    <source>
        <dbReference type="SAM" id="Phobius"/>
    </source>
</evidence>
<feature type="domain" description="DUF58" evidence="2">
    <location>
        <begin position="206"/>
        <end position="328"/>
    </location>
</feature>
<dbReference type="PANTHER" id="PTHR34351:SF2">
    <property type="entry name" value="DUF58 DOMAIN-CONTAINING PROTEIN"/>
    <property type="match status" value="1"/>
</dbReference>
<reference evidence="3 4" key="1">
    <citation type="submission" date="2016-07" db="EMBL/GenBank/DDBJ databases">
        <title>Genome and transcriptome analysis of iron-reducing fermentative bacteria Anoxybacter fermentans.</title>
        <authorList>
            <person name="Zeng X."/>
            <person name="Shao Z."/>
        </authorList>
    </citation>
    <scope>NUCLEOTIDE SEQUENCE [LARGE SCALE GENOMIC DNA]</scope>
    <source>
        <strain evidence="3 4">DY22613</strain>
    </source>
</reference>
<accession>A0A3Q9HQW1</accession>
<keyword evidence="1" id="KW-1133">Transmembrane helix</keyword>
<keyword evidence="4" id="KW-1185">Reference proteome</keyword>
<keyword evidence="1" id="KW-0472">Membrane</keyword>
<dbReference type="KEGG" id="aft:BBF96_08450"/>
<gene>
    <name evidence="3" type="ORF">BBF96_08450</name>
</gene>
<protein>
    <recommendedName>
        <fullName evidence="2">DUF58 domain-containing protein</fullName>
    </recommendedName>
</protein>
<dbReference type="InterPro" id="IPR002881">
    <property type="entry name" value="DUF58"/>
</dbReference>
<dbReference type="Pfam" id="PF01882">
    <property type="entry name" value="DUF58"/>
    <property type="match status" value="1"/>
</dbReference>
<feature type="transmembrane region" description="Helical" evidence="1">
    <location>
        <begin position="29"/>
        <end position="47"/>
    </location>
</feature>
<dbReference type="AlphaFoldDB" id="A0A3Q9HQW1"/>
<name>A0A3Q9HQW1_9FIRM</name>
<proteinExistence type="predicted"/>
<evidence type="ECO:0000259" key="2">
    <source>
        <dbReference type="Pfam" id="PF01882"/>
    </source>
</evidence>
<dbReference type="OrthoDB" id="9789943at2"/>
<evidence type="ECO:0000313" key="3">
    <source>
        <dbReference type="EMBL" id="AZR73410.1"/>
    </source>
</evidence>
<keyword evidence="1" id="KW-0812">Transmembrane</keyword>
<dbReference type="PANTHER" id="PTHR34351">
    <property type="entry name" value="SLR1927 PROTEIN-RELATED"/>
    <property type="match status" value="1"/>
</dbReference>